<organism evidence="2 3">
    <name type="scientific">Faecalibacillus faecis</name>
    <dbReference type="NCBI Taxonomy" id="1982628"/>
    <lineage>
        <taxon>Bacteria</taxon>
        <taxon>Bacillati</taxon>
        <taxon>Bacillota</taxon>
        <taxon>Erysipelotrichia</taxon>
        <taxon>Erysipelotrichales</taxon>
        <taxon>Coprobacillaceae</taxon>
        <taxon>Faecalibacillus</taxon>
    </lineage>
</organism>
<dbReference type="EMBL" id="PYLP01000001">
    <property type="protein sequence ID" value="PST42137.1"/>
    <property type="molecule type" value="Genomic_DNA"/>
</dbReference>
<name>A0A2T3G3N1_9FIRM</name>
<evidence type="ECO:0000313" key="2">
    <source>
        <dbReference type="EMBL" id="PST42137.1"/>
    </source>
</evidence>
<reference evidence="2" key="2">
    <citation type="journal article" date="2019" name="Int. J. Syst. Evol. Microbiol.">
        <title>Faecalibacillus intestinalis gen. nov., sp. nov. and Faecalibacillus faecis sp. nov., isolated from human faeces.</title>
        <authorList>
            <person name="Seo B."/>
            <person name="Jeon K."/>
            <person name="Baek I."/>
            <person name="Lee Y.M."/>
            <person name="Baek K."/>
            <person name="Ko G."/>
        </authorList>
    </citation>
    <scope>NUCLEOTIDE SEQUENCE</scope>
    <source>
        <strain evidence="2">SNUG30370</strain>
    </source>
</reference>
<accession>A0A2T3G3N1</accession>
<dbReference type="EMBL" id="JAJDKZ010000014">
    <property type="protein sequence ID" value="MCB8610199.1"/>
    <property type="molecule type" value="Genomic_DNA"/>
</dbReference>
<evidence type="ECO:0000313" key="1">
    <source>
        <dbReference type="EMBL" id="MCB8610199.1"/>
    </source>
</evidence>
<dbReference type="Proteomes" id="UP001198439">
    <property type="component" value="Unassembled WGS sequence"/>
</dbReference>
<sequence>MNSILIKPHHFIDIIKLYGSGIDRFVPDEKMGHDFYKVANEIIDNPSVDLKLTIDGDDICKPCKKYHEQCVDPLTHIQGYTSKDVYNKTLDKRIIKLYNLNDEYYTAKQLCSIIQNNKEYIFEVWDEEDNEVTQKRYELFLQGAHKFLDNI</sequence>
<evidence type="ECO:0008006" key="4">
    <source>
        <dbReference type="Google" id="ProtNLM"/>
    </source>
</evidence>
<proteinExistence type="predicted"/>
<evidence type="ECO:0000313" key="3">
    <source>
        <dbReference type="Proteomes" id="UP000241201"/>
    </source>
</evidence>
<protein>
    <recommendedName>
        <fullName evidence="4">DUF1284 domain-containing protein</fullName>
    </recommendedName>
</protein>
<comment type="caution">
    <text evidence="2">The sequence shown here is derived from an EMBL/GenBank/DDBJ whole genome shotgun (WGS) entry which is preliminary data.</text>
</comment>
<reference evidence="3" key="1">
    <citation type="submission" date="2018-03" db="EMBL/GenBank/DDBJ databases">
        <title>Lachnoclostridium SNUG30370 gen.nov., sp.nov., isolated from human faeces.</title>
        <authorList>
            <person name="Seo B."/>
            <person name="Jeon K."/>
            <person name="Ko G."/>
        </authorList>
    </citation>
    <scope>NUCLEOTIDE SEQUENCE [LARGE SCALE GENOMIC DNA]</scope>
    <source>
        <strain evidence="3">SNUG30370</strain>
    </source>
</reference>
<dbReference type="GeneID" id="77469654"/>
<dbReference type="Proteomes" id="UP000241201">
    <property type="component" value="Unassembled WGS sequence"/>
</dbReference>
<gene>
    <name evidence="2" type="ORF">C7U55_00855</name>
    <name evidence="1" type="ORF">LJD69_06295</name>
</gene>
<keyword evidence="3" id="KW-1185">Reference proteome</keyword>
<dbReference type="AlphaFoldDB" id="A0A2T3G3N1"/>
<dbReference type="RefSeq" id="WP_106986926.1">
    <property type="nucleotide sequence ID" value="NZ_DAWBWI010000321.1"/>
</dbReference>
<reference evidence="1" key="3">
    <citation type="submission" date="2021-10" db="EMBL/GenBank/DDBJ databases">
        <title>Collection of gut derived symbiotic bacterial strains cultured from healthy donors.</title>
        <authorList>
            <person name="Lin H."/>
            <person name="Littmann E."/>
            <person name="Kohout C."/>
            <person name="Pamer E.G."/>
        </authorList>
    </citation>
    <scope>NUCLEOTIDE SEQUENCE</scope>
    <source>
        <strain evidence="1">DFI.4.48</strain>
    </source>
</reference>